<dbReference type="Gene3D" id="1.50.10.10">
    <property type="match status" value="1"/>
</dbReference>
<reference evidence="1 2" key="1">
    <citation type="submission" date="2016-10" db="EMBL/GenBank/DDBJ databases">
        <authorList>
            <person name="de Groot N.N."/>
        </authorList>
    </citation>
    <scope>NUCLEOTIDE SEQUENCE [LARGE SCALE GENOMIC DNA]</scope>
    <source>
        <strain evidence="1 2">DSM 22274</strain>
    </source>
</reference>
<dbReference type="GO" id="GO:0005975">
    <property type="term" value="P:carbohydrate metabolic process"/>
    <property type="evidence" value="ECO:0007669"/>
    <property type="project" value="InterPro"/>
</dbReference>
<dbReference type="InterPro" id="IPR012341">
    <property type="entry name" value="6hp_glycosidase-like_sf"/>
</dbReference>
<dbReference type="EMBL" id="FNTV01000001">
    <property type="protein sequence ID" value="SEE88234.1"/>
    <property type="molecule type" value="Genomic_DNA"/>
</dbReference>
<dbReference type="InterPro" id="IPR008928">
    <property type="entry name" value="6-hairpin_glycosidase_sf"/>
</dbReference>
<evidence type="ECO:0000313" key="2">
    <source>
        <dbReference type="Proteomes" id="UP000182725"/>
    </source>
</evidence>
<name>A0A1H5MFZ3_9MICC</name>
<dbReference type="AlphaFoldDB" id="A0A1H5MFZ3"/>
<gene>
    <name evidence="1" type="ORF">SAMN04489740_2922</name>
</gene>
<proteinExistence type="predicted"/>
<accession>A0A1H5MFZ3</accession>
<dbReference type="Proteomes" id="UP000182725">
    <property type="component" value="Unassembled WGS sequence"/>
</dbReference>
<protein>
    <recommendedName>
        <fullName evidence="3">Glycoside hydrolase family 65</fullName>
    </recommendedName>
</protein>
<dbReference type="RefSeq" id="WP_074712227.1">
    <property type="nucleotide sequence ID" value="NZ_FNTV01000001.1"/>
</dbReference>
<organism evidence="1 2">
    <name type="scientific">Arthrobacter alpinus</name>
    <dbReference type="NCBI Taxonomy" id="656366"/>
    <lineage>
        <taxon>Bacteria</taxon>
        <taxon>Bacillati</taxon>
        <taxon>Actinomycetota</taxon>
        <taxon>Actinomycetes</taxon>
        <taxon>Micrococcales</taxon>
        <taxon>Micrococcaceae</taxon>
        <taxon>Arthrobacter</taxon>
    </lineage>
</organism>
<evidence type="ECO:0008006" key="3">
    <source>
        <dbReference type="Google" id="ProtNLM"/>
    </source>
</evidence>
<sequence length="699" mass="76247">MIDRKALVRRHNVTFNAVDPRSPLTVGNGNFAFTADVTGLQTIPDAYPAPGRYGEPTGSLLGTQATWGWHSSPVAVEPPLAVSVRNYPSPRGPVPYVDLAGKTSTTSRDGGSPDETWLRNNPHRLMLGAVALAPESTGLENITAEDITGIDQTLDLWQGLLTSNFTVAGADFQVQTVVDPGADVLAVSIRSTAARPPAVRFSFPYGSEAWGNAADWNQPDRHTSEVNPVPGGWEIRRFLDDGRFTAKIMAPHGTLTRQGPHEFLLAGTADELTFCVAFAPACGSRNEAVATYTRIRKAAAGHWQAHWLNGGMIEFSGSSDPRAGELERRVVLSQYLMAVNCSGSAPPQETGLAINSWRGRFHLEMHWWHGAHFPLWNRAHLLTGSLDWYFSILDRARETAASQGFAGVRWPKQVAQDGRESPSDIGPFLIWQQPHPIYLAELVWRGTQQHGPNNAAGAAVLEKYSSLVFETAAFMASFGLRTENGVELAPPLVPAQESYGYMRGHVENPTFELAYWSWALETAQLWRRRMGLAEEPGWSETSRDMVKPHSVDGVYSAISVPPFTIRTDHPSMLAGFGVVPQTPVIDPAIMDATLEDVLSGWDWESTWGWDYPMIAMTAARLNRPNDAVDALMMERGKNTYLANGHNFQTDALPFYLPGNGGLLAAVALMAAGHDGGPAVPGFPRDGTWTVVAEDILPLP</sequence>
<evidence type="ECO:0000313" key="1">
    <source>
        <dbReference type="EMBL" id="SEE88234.1"/>
    </source>
</evidence>
<dbReference type="SUPFAM" id="SSF48208">
    <property type="entry name" value="Six-hairpin glycosidases"/>
    <property type="match status" value="1"/>
</dbReference>